<name>A0A6C0ISL9_9ZZZZ</name>
<protein>
    <submittedName>
        <fullName evidence="1">Uncharacterized protein</fullName>
    </submittedName>
</protein>
<reference evidence="1" key="1">
    <citation type="journal article" date="2020" name="Nature">
        <title>Giant virus diversity and host interactions through global metagenomics.</title>
        <authorList>
            <person name="Schulz F."/>
            <person name="Roux S."/>
            <person name="Paez-Espino D."/>
            <person name="Jungbluth S."/>
            <person name="Walsh D.A."/>
            <person name="Denef V.J."/>
            <person name="McMahon K.D."/>
            <person name="Konstantinidis K.T."/>
            <person name="Eloe-Fadrosh E.A."/>
            <person name="Kyrpides N.C."/>
            <person name="Woyke T."/>
        </authorList>
    </citation>
    <scope>NUCLEOTIDE SEQUENCE</scope>
    <source>
        <strain evidence="1">GVMAG-M-3300024301-20</strain>
    </source>
</reference>
<organism evidence="1">
    <name type="scientific">viral metagenome</name>
    <dbReference type="NCBI Taxonomy" id="1070528"/>
    <lineage>
        <taxon>unclassified sequences</taxon>
        <taxon>metagenomes</taxon>
        <taxon>organismal metagenomes</taxon>
    </lineage>
</organism>
<dbReference type="EMBL" id="MN740245">
    <property type="protein sequence ID" value="QHT95759.1"/>
    <property type="molecule type" value="Genomic_DNA"/>
</dbReference>
<sequence length="176" mass="18600">MCNGGCECGCAGSCNNVLCGSTGGCCGMCNTCPPPPPPTCGCGETVLSGETCINGIYYIVNTSTNQYYQFNFGYVLMTPIISDNGCCGDLSEAISMLIIIYYNLTTTSSIPPGYVLTQTIPDGATNALPGYGIAQNCFMWPGNVCAWEMNPFTSYDLVDCASIFPTEIYPNGSVSY</sequence>
<accession>A0A6C0ISL9</accession>
<dbReference type="AlphaFoldDB" id="A0A6C0ISL9"/>
<proteinExistence type="predicted"/>
<evidence type="ECO:0000313" key="1">
    <source>
        <dbReference type="EMBL" id="QHT95759.1"/>
    </source>
</evidence>